<proteinExistence type="predicted"/>
<gene>
    <name evidence="2" type="ORF">MM415B02110_0010</name>
</gene>
<dbReference type="EMBL" id="MT142623">
    <property type="protein sequence ID" value="QJA86228.1"/>
    <property type="molecule type" value="Genomic_DNA"/>
</dbReference>
<feature type="region of interest" description="Disordered" evidence="1">
    <location>
        <begin position="97"/>
        <end position="116"/>
    </location>
</feature>
<evidence type="ECO:0000256" key="1">
    <source>
        <dbReference type="SAM" id="MobiDB-lite"/>
    </source>
</evidence>
<organism evidence="2">
    <name type="scientific">viral metagenome</name>
    <dbReference type="NCBI Taxonomy" id="1070528"/>
    <lineage>
        <taxon>unclassified sequences</taxon>
        <taxon>metagenomes</taxon>
        <taxon>organismal metagenomes</taxon>
    </lineage>
</organism>
<sequence>MKVGDRVQIMSLMDKTGGAMTGRIVCEVPPLRAPHPEAKFVGVNIDSTKYDFDAIDRGTVRDEISFVVKLDLPNPFDAHPPPALPVLVWPKNDSLKVMDEPKTLKPKPKVNKKDKE</sequence>
<accession>A0A6M3KYG2</accession>
<evidence type="ECO:0000313" key="2">
    <source>
        <dbReference type="EMBL" id="QJA86228.1"/>
    </source>
</evidence>
<reference evidence="2" key="1">
    <citation type="submission" date="2020-03" db="EMBL/GenBank/DDBJ databases">
        <title>The deep terrestrial virosphere.</title>
        <authorList>
            <person name="Holmfeldt K."/>
            <person name="Nilsson E."/>
            <person name="Simone D."/>
            <person name="Lopez-Fernandez M."/>
            <person name="Wu X."/>
            <person name="de Brujin I."/>
            <person name="Lundin D."/>
            <person name="Andersson A."/>
            <person name="Bertilsson S."/>
            <person name="Dopson M."/>
        </authorList>
    </citation>
    <scope>NUCLEOTIDE SEQUENCE</scope>
    <source>
        <strain evidence="2">MM415B02110</strain>
    </source>
</reference>
<protein>
    <submittedName>
        <fullName evidence="2">Uncharacterized protein</fullName>
    </submittedName>
</protein>
<name>A0A6M3KYG2_9ZZZZ</name>
<dbReference type="AlphaFoldDB" id="A0A6M3KYG2"/>